<feature type="transmembrane region" description="Helical" evidence="1">
    <location>
        <begin position="27"/>
        <end position="49"/>
    </location>
</feature>
<keyword evidence="1" id="KW-0812">Transmembrane</keyword>
<keyword evidence="3" id="KW-1185">Reference proteome</keyword>
<proteinExistence type="predicted"/>
<reference evidence="2 3" key="1">
    <citation type="submission" date="2019-10" db="EMBL/GenBank/DDBJ databases">
        <title>Genomic and transcriptomic insights into the perfect genentic adaptation of a filamentous nitrogen-fixing cyanobacterium to rice fields.</title>
        <authorList>
            <person name="Chen Z."/>
        </authorList>
    </citation>
    <scope>NUCLEOTIDE SEQUENCE [LARGE SCALE GENOMIC DNA]</scope>
    <source>
        <strain evidence="2">CCNUC1</strain>
    </source>
</reference>
<evidence type="ECO:0000256" key="1">
    <source>
        <dbReference type="SAM" id="Phobius"/>
    </source>
</evidence>
<accession>A0A5P8W6G5</accession>
<name>A0A5P8W6G5_9NOSO</name>
<protein>
    <submittedName>
        <fullName evidence="2">Uncharacterized protein</fullName>
    </submittedName>
</protein>
<dbReference type="KEGG" id="nsh:GXM_05726"/>
<evidence type="ECO:0000313" key="2">
    <source>
        <dbReference type="EMBL" id="QFS48234.1"/>
    </source>
</evidence>
<sequence>MLECQDDLINSAKASCRELYNRSFNKLLLFFIYCINTGAIVKGKSLGLLRLN</sequence>
<dbReference type="EMBL" id="CP045226">
    <property type="protein sequence ID" value="QFS48234.1"/>
    <property type="molecule type" value="Genomic_DNA"/>
</dbReference>
<keyword evidence="1" id="KW-1133">Transmembrane helix</keyword>
<organism evidence="2 3">
    <name type="scientific">Nostoc sphaeroides CCNUC1</name>
    <dbReference type="NCBI Taxonomy" id="2653204"/>
    <lineage>
        <taxon>Bacteria</taxon>
        <taxon>Bacillati</taxon>
        <taxon>Cyanobacteriota</taxon>
        <taxon>Cyanophyceae</taxon>
        <taxon>Nostocales</taxon>
        <taxon>Nostocaceae</taxon>
        <taxon>Nostoc</taxon>
    </lineage>
</organism>
<gene>
    <name evidence="2" type="ORF">GXM_05726</name>
</gene>
<keyword evidence="1" id="KW-0472">Membrane</keyword>
<evidence type="ECO:0000313" key="3">
    <source>
        <dbReference type="Proteomes" id="UP000326678"/>
    </source>
</evidence>
<dbReference type="Proteomes" id="UP000326678">
    <property type="component" value="Chromosome Gxm1"/>
</dbReference>
<dbReference type="AlphaFoldDB" id="A0A5P8W6G5"/>